<reference evidence="3" key="1">
    <citation type="journal article" date="2014" name="Int. J. Syst. Evol. Microbiol.">
        <title>Complete genome of a new Firmicutes species belonging to the dominant human colonic microbiota ('Ruminococcus bicirculans') reveals two chromosomes and a selective capacity to utilize plant glucans.</title>
        <authorList>
            <consortium name="NISC Comparative Sequencing Program"/>
            <person name="Wegmann U."/>
            <person name="Louis P."/>
            <person name="Goesmann A."/>
            <person name="Henrissat B."/>
            <person name="Duncan S.H."/>
            <person name="Flint H.J."/>
        </authorList>
    </citation>
    <scope>NUCLEOTIDE SEQUENCE</scope>
    <source>
        <strain evidence="3">NBRC 107169</strain>
    </source>
</reference>
<keyword evidence="2" id="KW-0812">Transmembrane</keyword>
<evidence type="ECO:0000313" key="4">
    <source>
        <dbReference type="Proteomes" id="UP001161405"/>
    </source>
</evidence>
<reference evidence="3" key="2">
    <citation type="submission" date="2023-01" db="EMBL/GenBank/DDBJ databases">
        <title>Draft genome sequence of Maritalea porphyrae strain NBRC 107169.</title>
        <authorList>
            <person name="Sun Q."/>
            <person name="Mori K."/>
        </authorList>
    </citation>
    <scope>NUCLEOTIDE SEQUENCE</scope>
    <source>
        <strain evidence="3">NBRC 107169</strain>
    </source>
</reference>
<name>A0ABQ5UU53_9HYPH</name>
<gene>
    <name evidence="3" type="ORF">GCM10007879_29100</name>
</gene>
<keyword evidence="2" id="KW-0472">Membrane</keyword>
<dbReference type="EMBL" id="BSNI01000002">
    <property type="protein sequence ID" value="GLQ18661.1"/>
    <property type="molecule type" value="Genomic_DNA"/>
</dbReference>
<feature type="transmembrane region" description="Helical" evidence="2">
    <location>
        <begin position="29"/>
        <end position="47"/>
    </location>
</feature>
<protein>
    <recommendedName>
        <fullName evidence="5">DUF4282 domain-containing protein</fullName>
    </recommendedName>
</protein>
<dbReference type="Proteomes" id="UP001161405">
    <property type="component" value="Unassembled WGS sequence"/>
</dbReference>
<dbReference type="InterPro" id="IPR025557">
    <property type="entry name" value="DUF4282"/>
</dbReference>
<sequence length="165" mass="18185">MTLDDLKKLATSGTIFNLDRMIAPKIIKMLYLLGLGTIAIWAIRHLFGTFGQSFADGIWGLLEIGVIGLGSFVLLRVICETLLVFFKKNEEHVTLAASVRPATSIFDDVKDALEELAEDDVEFEEQKAIEPTPKKAPAKKPAAKRAPARKRTTAARSRTTKAKSE</sequence>
<keyword evidence="4" id="KW-1185">Reference proteome</keyword>
<feature type="compositionally biased region" description="Basic residues" evidence="1">
    <location>
        <begin position="136"/>
        <end position="165"/>
    </location>
</feature>
<evidence type="ECO:0008006" key="5">
    <source>
        <dbReference type="Google" id="ProtNLM"/>
    </source>
</evidence>
<feature type="transmembrane region" description="Helical" evidence="2">
    <location>
        <begin position="59"/>
        <end position="79"/>
    </location>
</feature>
<dbReference type="RefSeq" id="WP_284365696.1">
    <property type="nucleotide sequence ID" value="NZ_BSNI01000002.1"/>
</dbReference>
<proteinExistence type="predicted"/>
<accession>A0ABQ5UU53</accession>
<evidence type="ECO:0000256" key="1">
    <source>
        <dbReference type="SAM" id="MobiDB-lite"/>
    </source>
</evidence>
<evidence type="ECO:0000313" key="3">
    <source>
        <dbReference type="EMBL" id="GLQ18661.1"/>
    </source>
</evidence>
<keyword evidence="2" id="KW-1133">Transmembrane helix</keyword>
<organism evidence="3 4">
    <name type="scientific">Maritalea porphyrae</name>
    <dbReference type="NCBI Taxonomy" id="880732"/>
    <lineage>
        <taxon>Bacteria</taxon>
        <taxon>Pseudomonadati</taxon>
        <taxon>Pseudomonadota</taxon>
        <taxon>Alphaproteobacteria</taxon>
        <taxon>Hyphomicrobiales</taxon>
        <taxon>Devosiaceae</taxon>
        <taxon>Maritalea</taxon>
    </lineage>
</organism>
<dbReference type="Pfam" id="PF14110">
    <property type="entry name" value="DUF4282"/>
    <property type="match status" value="1"/>
</dbReference>
<evidence type="ECO:0000256" key="2">
    <source>
        <dbReference type="SAM" id="Phobius"/>
    </source>
</evidence>
<feature type="region of interest" description="Disordered" evidence="1">
    <location>
        <begin position="122"/>
        <end position="165"/>
    </location>
</feature>
<comment type="caution">
    <text evidence="3">The sequence shown here is derived from an EMBL/GenBank/DDBJ whole genome shotgun (WGS) entry which is preliminary data.</text>
</comment>